<evidence type="ECO:0000313" key="11">
    <source>
        <dbReference type="Proteomes" id="UP000027361"/>
    </source>
</evidence>
<dbReference type="Pfam" id="PF00004">
    <property type="entry name" value="AAA"/>
    <property type="match status" value="1"/>
</dbReference>
<dbReference type="Proteomes" id="UP000027361">
    <property type="component" value="Unassembled WGS sequence"/>
</dbReference>
<dbReference type="FunCoup" id="A0A066WKL2">
    <property type="interactions" value="278"/>
</dbReference>
<evidence type="ECO:0000256" key="7">
    <source>
        <dbReference type="RuleBase" id="RU004432"/>
    </source>
</evidence>
<keyword evidence="8" id="KW-0175">Coiled coil</keyword>
<dbReference type="InterPro" id="IPR001270">
    <property type="entry name" value="ClpA/B"/>
</dbReference>
<dbReference type="CDD" id="cd00009">
    <property type="entry name" value="AAA"/>
    <property type="match status" value="1"/>
</dbReference>
<dbReference type="RefSeq" id="XP_013245962.1">
    <property type="nucleotide sequence ID" value="XM_013390508.1"/>
</dbReference>
<keyword evidence="2 6" id="KW-0677">Repeat</keyword>
<evidence type="ECO:0000256" key="6">
    <source>
        <dbReference type="PROSITE-ProRule" id="PRU01251"/>
    </source>
</evidence>
<dbReference type="EMBL" id="JMSN01000004">
    <property type="protein sequence ID" value="KDN53123.1"/>
    <property type="molecule type" value="Genomic_DNA"/>
</dbReference>
<dbReference type="Pfam" id="PF17871">
    <property type="entry name" value="AAA_lid_9"/>
    <property type="match status" value="1"/>
</dbReference>
<dbReference type="SMART" id="SM01086">
    <property type="entry name" value="ClpB_D2-small"/>
    <property type="match status" value="1"/>
</dbReference>
<dbReference type="FunFam" id="3.40.50.300:FF:000010">
    <property type="entry name" value="Chaperone clpB 1, putative"/>
    <property type="match status" value="1"/>
</dbReference>
<protein>
    <submittedName>
        <fullName evidence="10">p-loop containing nucleoside triphosphate hydrolase protein</fullName>
    </submittedName>
</protein>
<dbReference type="GO" id="GO:0070370">
    <property type="term" value="P:cellular heat acclimation"/>
    <property type="evidence" value="ECO:0007669"/>
    <property type="project" value="TreeGrafter"/>
</dbReference>
<comment type="similarity">
    <text evidence="1 7">Belongs to the ClpA/ClpB family.</text>
</comment>
<dbReference type="PANTHER" id="PTHR11638">
    <property type="entry name" value="ATP-DEPENDENT CLP PROTEASE"/>
    <property type="match status" value="1"/>
</dbReference>
<dbReference type="GO" id="GO:0043335">
    <property type="term" value="P:protein unfolding"/>
    <property type="evidence" value="ECO:0007669"/>
    <property type="project" value="TreeGrafter"/>
</dbReference>
<dbReference type="FunFam" id="3.40.50.300:FF:000025">
    <property type="entry name" value="ATP-dependent Clp protease subunit"/>
    <property type="match status" value="1"/>
</dbReference>
<dbReference type="GO" id="GO:0042026">
    <property type="term" value="P:protein refolding"/>
    <property type="evidence" value="ECO:0007669"/>
    <property type="project" value="TreeGrafter"/>
</dbReference>
<evidence type="ECO:0000259" key="9">
    <source>
        <dbReference type="PROSITE" id="PS51903"/>
    </source>
</evidence>
<organism evidence="10 11">
    <name type="scientific">Tilletiaria anomala (strain ATCC 24038 / CBS 436.72 / UBC 951)</name>
    <dbReference type="NCBI Taxonomy" id="1037660"/>
    <lineage>
        <taxon>Eukaryota</taxon>
        <taxon>Fungi</taxon>
        <taxon>Dikarya</taxon>
        <taxon>Basidiomycota</taxon>
        <taxon>Ustilaginomycotina</taxon>
        <taxon>Exobasidiomycetes</taxon>
        <taxon>Georgefischeriales</taxon>
        <taxon>Tilletiariaceae</taxon>
        <taxon>Tilletiaria</taxon>
    </lineage>
</organism>
<dbReference type="GO" id="GO:0051082">
    <property type="term" value="F:unfolded protein binding"/>
    <property type="evidence" value="ECO:0007669"/>
    <property type="project" value="TreeGrafter"/>
</dbReference>
<reference evidence="10 11" key="1">
    <citation type="submission" date="2014-05" db="EMBL/GenBank/DDBJ databases">
        <title>Draft genome sequence of a rare smut relative, Tilletiaria anomala UBC 951.</title>
        <authorList>
            <consortium name="DOE Joint Genome Institute"/>
            <person name="Toome M."/>
            <person name="Kuo A."/>
            <person name="Henrissat B."/>
            <person name="Lipzen A."/>
            <person name="Tritt A."/>
            <person name="Yoshinaga Y."/>
            <person name="Zane M."/>
            <person name="Barry K."/>
            <person name="Grigoriev I.V."/>
            <person name="Spatafora J.W."/>
            <person name="Aimea M.C."/>
        </authorList>
    </citation>
    <scope>NUCLEOTIDE SEQUENCE [LARGE SCALE GENOMIC DNA]</scope>
    <source>
        <strain evidence="10 11">UBC 951</strain>
    </source>
</reference>
<dbReference type="InterPro" id="IPR027417">
    <property type="entry name" value="P-loop_NTPase"/>
</dbReference>
<dbReference type="InterPro" id="IPR036628">
    <property type="entry name" value="Clp_N_dom_sf"/>
</dbReference>
<evidence type="ECO:0000256" key="8">
    <source>
        <dbReference type="SAM" id="Coils"/>
    </source>
</evidence>
<keyword evidence="5 7" id="KW-0143">Chaperone</keyword>
<dbReference type="InParanoid" id="A0A066WKL2"/>
<feature type="domain" description="Clp R" evidence="9">
    <location>
        <begin position="1"/>
        <end position="172"/>
    </location>
</feature>
<gene>
    <name evidence="10" type="ORF">K437DRAFT_289669</name>
</gene>
<keyword evidence="11" id="KW-1185">Reference proteome</keyword>
<dbReference type="Gene3D" id="1.10.8.60">
    <property type="match status" value="1"/>
</dbReference>
<dbReference type="GO" id="GO:0005829">
    <property type="term" value="C:cytosol"/>
    <property type="evidence" value="ECO:0007669"/>
    <property type="project" value="TreeGrafter"/>
</dbReference>
<dbReference type="OMA" id="ERMKAVM"/>
<dbReference type="PANTHER" id="PTHR11638:SF18">
    <property type="entry name" value="HEAT SHOCK PROTEIN 104"/>
    <property type="match status" value="1"/>
</dbReference>
<dbReference type="InterPro" id="IPR028299">
    <property type="entry name" value="ClpA/B_CS2"/>
</dbReference>
<dbReference type="PROSITE" id="PS51903">
    <property type="entry name" value="CLP_R"/>
    <property type="match status" value="1"/>
</dbReference>
<dbReference type="PROSITE" id="PS00871">
    <property type="entry name" value="CLPAB_2"/>
    <property type="match status" value="1"/>
</dbReference>
<dbReference type="OrthoDB" id="47330at2759"/>
<evidence type="ECO:0000313" key="10">
    <source>
        <dbReference type="EMBL" id="KDN53123.1"/>
    </source>
</evidence>
<evidence type="ECO:0000256" key="1">
    <source>
        <dbReference type="ARBA" id="ARBA00008675"/>
    </source>
</evidence>
<dbReference type="InterPro" id="IPR004176">
    <property type="entry name" value="Clp_R_N"/>
</dbReference>
<feature type="coiled-coil region" evidence="8">
    <location>
        <begin position="493"/>
        <end position="554"/>
    </location>
</feature>
<comment type="caution">
    <text evidence="10">The sequence shown here is derived from an EMBL/GenBank/DDBJ whole genome shotgun (WGS) entry which is preliminary data.</text>
</comment>
<dbReference type="Gene3D" id="1.10.1780.10">
    <property type="entry name" value="Clp, N-terminal domain"/>
    <property type="match status" value="1"/>
</dbReference>
<dbReference type="GO" id="GO:0005524">
    <property type="term" value="F:ATP binding"/>
    <property type="evidence" value="ECO:0007669"/>
    <property type="project" value="UniProtKB-KW"/>
</dbReference>
<keyword evidence="4 7" id="KW-0067">ATP-binding</keyword>
<dbReference type="STRING" id="1037660.A0A066WKL2"/>
<dbReference type="InterPro" id="IPR003959">
    <property type="entry name" value="ATPase_AAA_core"/>
</dbReference>
<dbReference type="Gene3D" id="3.40.50.300">
    <property type="entry name" value="P-loop containing nucleotide triphosphate hydrolases"/>
    <property type="match status" value="3"/>
</dbReference>
<name>A0A066WKL2_TILAU</name>
<dbReference type="PROSITE" id="PS00870">
    <property type="entry name" value="CLPAB_1"/>
    <property type="match status" value="1"/>
</dbReference>
<dbReference type="FunFam" id="3.40.50.300:FF:000120">
    <property type="entry name" value="ATP-dependent chaperone ClpB"/>
    <property type="match status" value="1"/>
</dbReference>
<proteinExistence type="inferred from homology"/>
<dbReference type="InterPro" id="IPR018368">
    <property type="entry name" value="ClpA/B_CS1"/>
</dbReference>
<dbReference type="InterPro" id="IPR019489">
    <property type="entry name" value="Clp_ATPase_C"/>
</dbReference>
<keyword evidence="10" id="KW-0378">Hydrolase</keyword>
<evidence type="ECO:0000256" key="5">
    <source>
        <dbReference type="ARBA" id="ARBA00023186"/>
    </source>
</evidence>
<dbReference type="SUPFAM" id="SSF52540">
    <property type="entry name" value="P-loop containing nucleoside triphosphate hydrolases"/>
    <property type="match status" value="2"/>
</dbReference>
<keyword evidence="3 7" id="KW-0547">Nucleotide-binding</keyword>
<dbReference type="AlphaFoldDB" id="A0A066WKL2"/>
<dbReference type="PRINTS" id="PR00300">
    <property type="entry name" value="CLPPROTEASEA"/>
</dbReference>
<sequence>MAFEFTDRAQSAVGAASQLAKDYAHPQVTGSHLALALLLDSSGPTVTGVTAPGAAGAAGAGSGSAATESLFHSVLSKAGVDVAKLEQSLRDTLRKIPQQNPPPDETSFSREALKVIQEADKLKKTQHDSYIAQDHLLLALVDHDTTLKGLLKAAGLANSELLKTAITNARGARRIESKASEAGFDALNKYCTDLTMLAAEGKLDPVIGRDDEIRRVVRVLSRRTKNNAVLIGEPGTGKTAVMEGLAQRIIDRDVPPNLLGRLLSLDMGALMAGAKYRGEYEERVKAVLDEIEKATENGTNIILAIDEMHLLMAGKGGDSGMDAANLIKPMLARGKLRCIGATTLAEYRQYIEKDAAFERRFQQVLVEEPDVNATIAILRGLRDKYEVHHSVRILDSALVQAAVLAKRYLTSRRAPDSAIDLVDEACADVRVQRDTVPEDIDKLQRKKLQLEVAIHALEREKDASSKEDLEKGRKELSQVDEELAPLIAKHDAEKAKGDEINNVRRRIEELQQKALDAERRYDLQTAADLRYYAIPELEVRLKSLQMEERKREEEGVSNGANTVTSERIAQIVARWTGIPAAKMMEGEKQKLLKLEHLLAKDVIGQPEAVKAVAQAIRLSRSGLANPNRPIASLLFCGPSGTGKTLLSKALSKQLFDDENAMMRIDASEYSEKHSISRLIGAPPGYVGHDSGGQLTEWIRRRPYSVVLIDEIEKAAKEFVTLFLQILDDGRCTDGQGRVVSFKNCVIIMTSNLGSASINADPSADEGGSISPATQQLVQSAIAQHFVPEFINRIDSTIIFRKLSRKDIRSIVESRVKEVQHRLWSNGRRIKLQLDDGAKDYLASIGYNPSLGARPLNRAIQSSLLNPLSLLILRGQVRDNETVTVTFDGPGNCLLVNPNHPIPPEFEDINEDIDMDSDMASDAFIEEEPLD</sequence>
<dbReference type="SMART" id="SM00382">
    <property type="entry name" value="AAA"/>
    <property type="match status" value="2"/>
</dbReference>
<dbReference type="HOGENOM" id="CLU_005070_4_0_1"/>
<dbReference type="Pfam" id="PF10431">
    <property type="entry name" value="ClpB_D2-small"/>
    <property type="match status" value="1"/>
</dbReference>
<dbReference type="GO" id="GO:0016887">
    <property type="term" value="F:ATP hydrolysis activity"/>
    <property type="evidence" value="ECO:0007669"/>
    <property type="project" value="InterPro"/>
</dbReference>
<dbReference type="SUPFAM" id="SSF81923">
    <property type="entry name" value="Double Clp-N motif"/>
    <property type="match status" value="1"/>
</dbReference>
<dbReference type="CDD" id="cd19499">
    <property type="entry name" value="RecA-like_ClpB_Hsp104-like"/>
    <property type="match status" value="1"/>
</dbReference>
<evidence type="ECO:0000256" key="4">
    <source>
        <dbReference type="ARBA" id="ARBA00022840"/>
    </source>
</evidence>
<dbReference type="InterPro" id="IPR003593">
    <property type="entry name" value="AAA+_ATPase"/>
</dbReference>
<dbReference type="Pfam" id="PF02861">
    <property type="entry name" value="Clp_N"/>
    <property type="match status" value="2"/>
</dbReference>
<dbReference type="InterPro" id="IPR050130">
    <property type="entry name" value="ClpA_ClpB"/>
</dbReference>
<evidence type="ECO:0000256" key="3">
    <source>
        <dbReference type="ARBA" id="ARBA00022741"/>
    </source>
</evidence>
<dbReference type="Pfam" id="PF07724">
    <property type="entry name" value="AAA_2"/>
    <property type="match status" value="1"/>
</dbReference>
<dbReference type="GeneID" id="25266993"/>
<accession>A0A066WKL2</accession>
<dbReference type="GO" id="GO:0051087">
    <property type="term" value="F:protein-folding chaperone binding"/>
    <property type="evidence" value="ECO:0007669"/>
    <property type="project" value="TreeGrafter"/>
</dbReference>
<evidence type="ECO:0000256" key="2">
    <source>
        <dbReference type="ARBA" id="ARBA00022737"/>
    </source>
</evidence>
<dbReference type="InterPro" id="IPR041546">
    <property type="entry name" value="ClpA/ClpB_AAA_lid"/>
</dbReference>
<feature type="coiled-coil region" evidence="8">
    <location>
        <begin position="440"/>
        <end position="467"/>
    </location>
</feature>